<accession>A0A370WWI8</accession>
<feature type="signal peptide" evidence="7">
    <location>
        <begin position="1"/>
        <end position="25"/>
    </location>
</feature>
<dbReference type="EMBL" id="QRBF01000010">
    <property type="protein sequence ID" value="RDS80325.1"/>
    <property type="molecule type" value="Genomic_DNA"/>
</dbReference>
<evidence type="ECO:0000256" key="6">
    <source>
        <dbReference type="RuleBase" id="RU003915"/>
    </source>
</evidence>
<evidence type="ECO:0000256" key="3">
    <source>
        <dbReference type="ARBA" id="ARBA00023110"/>
    </source>
</evidence>
<comment type="caution">
    <text evidence="9">The sequence shown here is derived from an EMBL/GenBank/DDBJ whole genome shotgun (WGS) entry which is preliminary data.</text>
</comment>
<dbReference type="PROSITE" id="PS50059">
    <property type="entry name" value="FKBP_PPIASE"/>
    <property type="match status" value="1"/>
</dbReference>
<name>A0A370WWI8_9GAMM</name>
<dbReference type="Pfam" id="PF00254">
    <property type="entry name" value="FKBP_C"/>
    <property type="match status" value="1"/>
</dbReference>
<dbReference type="FunFam" id="3.10.50.40:FF:000006">
    <property type="entry name" value="Peptidyl-prolyl cis-trans isomerase"/>
    <property type="match status" value="1"/>
</dbReference>
<dbReference type="EC" id="5.2.1.8" evidence="6"/>
<evidence type="ECO:0000313" key="9">
    <source>
        <dbReference type="EMBL" id="RDS80325.1"/>
    </source>
</evidence>
<reference evidence="9 10" key="1">
    <citation type="submission" date="2018-07" db="EMBL/GenBank/DDBJ databases">
        <title>Dyella monticola sp. nov. and Dyella psychrodurans sp. nov. isolated from monsoon evergreen broad-leaved forest soil of Dinghu Mountain, China.</title>
        <authorList>
            <person name="Gao Z."/>
            <person name="Qiu L."/>
        </authorList>
    </citation>
    <scope>NUCLEOTIDE SEQUENCE [LARGE SCALE GENOMIC DNA]</scope>
    <source>
        <strain evidence="9 10">4MSK11</strain>
    </source>
</reference>
<sequence length="142" mass="15061">MFRPLTLLATVLLALGALGPCPAHADDVAKLVITDQKVGTGSKAQDDTEVRINYTGWLYDAKAADHHGAKFDSSYDSGRPLVFTVGAEQVIPGMDSAVRGMRVGGKREVIIPSKMGYGPRGAGSDIPPNSALVFDIELLEVH</sequence>
<organism evidence="9 10">
    <name type="scientific">Dyella psychrodurans</name>
    <dbReference type="NCBI Taxonomy" id="1927960"/>
    <lineage>
        <taxon>Bacteria</taxon>
        <taxon>Pseudomonadati</taxon>
        <taxon>Pseudomonadota</taxon>
        <taxon>Gammaproteobacteria</taxon>
        <taxon>Lysobacterales</taxon>
        <taxon>Rhodanobacteraceae</taxon>
        <taxon>Dyella</taxon>
    </lineage>
</organism>
<proteinExistence type="inferred from homology"/>
<keyword evidence="7" id="KW-0732">Signal</keyword>
<dbReference type="AlphaFoldDB" id="A0A370WWI8"/>
<evidence type="ECO:0000259" key="8">
    <source>
        <dbReference type="PROSITE" id="PS50059"/>
    </source>
</evidence>
<feature type="chain" id="PRO_5016579821" description="Peptidyl-prolyl cis-trans isomerase" evidence="7">
    <location>
        <begin position="26"/>
        <end position="142"/>
    </location>
</feature>
<gene>
    <name evidence="9" type="ORF">DWU99_19565</name>
</gene>
<keyword evidence="3 5" id="KW-0697">Rotamase</keyword>
<protein>
    <recommendedName>
        <fullName evidence="6">Peptidyl-prolyl cis-trans isomerase</fullName>
        <ecNumber evidence="6">5.2.1.8</ecNumber>
    </recommendedName>
</protein>
<comment type="catalytic activity">
    <reaction evidence="1 5 6">
        <text>[protein]-peptidylproline (omega=180) = [protein]-peptidylproline (omega=0)</text>
        <dbReference type="Rhea" id="RHEA:16237"/>
        <dbReference type="Rhea" id="RHEA-COMP:10747"/>
        <dbReference type="Rhea" id="RHEA-COMP:10748"/>
        <dbReference type="ChEBI" id="CHEBI:83833"/>
        <dbReference type="ChEBI" id="CHEBI:83834"/>
        <dbReference type="EC" id="5.2.1.8"/>
    </reaction>
</comment>
<dbReference type="OrthoDB" id="9814548at2"/>
<evidence type="ECO:0000256" key="5">
    <source>
        <dbReference type="PROSITE-ProRule" id="PRU00277"/>
    </source>
</evidence>
<keyword evidence="4 5" id="KW-0413">Isomerase</keyword>
<dbReference type="InterPro" id="IPR001179">
    <property type="entry name" value="PPIase_FKBP_dom"/>
</dbReference>
<dbReference type="RefSeq" id="WP_115479780.1">
    <property type="nucleotide sequence ID" value="NZ_QRBF01000010.1"/>
</dbReference>
<dbReference type="Gene3D" id="3.10.50.40">
    <property type="match status" value="1"/>
</dbReference>
<dbReference type="GO" id="GO:0003755">
    <property type="term" value="F:peptidyl-prolyl cis-trans isomerase activity"/>
    <property type="evidence" value="ECO:0007669"/>
    <property type="project" value="UniProtKB-UniRule"/>
</dbReference>
<dbReference type="Proteomes" id="UP000255334">
    <property type="component" value="Unassembled WGS sequence"/>
</dbReference>
<dbReference type="PANTHER" id="PTHR43811:SF19">
    <property type="entry name" value="39 KDA FK506-BINDING NUCLEAR PROTEIN"/>
    <property type="match status" value="1"/>
</dbReference>
<dbReference type="SUPFAM" id="SSF54534">
    <property type="entry name" value="FKBP-like"/>
    <property type="match status" value="1"/>
</dbReference>
<comment type="similarity">
    <text evidence="2 6">Belongs to the FKBP-type PPIase family.</text>
</comment>
<dbReference type="PANTHER" id="PTHR43811">
    <property type="entry name" value="FKBP-TYPE PEPTIDYL-PROLYL CIS-TRANS ISOMERASE FKPA"/>
    <property type="match status" value="1"/>
</dbReference>
<keyword evidence="10" id="KW-1185">Reference proteome</keyword>
<evidence type="ECO:0000256" key="2">
    <source>
        <dbReference type="ARBA" id="ARBA00006577"/>
    </source>
</evidence>
<evidence type="ECO:0000256" key="1">
    <source>
        <dbReference type="ARBA" id="ARBA00000971"/>
    </source>
</evidence>
<evidence type="ECO:0000256" key="4">
    <source>
        <dbReference type="ARBA" id="ARBA00023235"/>
    </source>
</evidence>
<dbReference type="InterPro" id="IPR046357">
    <property type="entry name" value="PPIase_dom_sf"/>
</dbReference>
<feature type="domain" description="PPIase FKBP-type" evidence="8">
    <location>
        <begin position="47"/>
        <end position="142"/>
    </location>
</feature>
<evidence type="ECO:0000313" key="10">
    <source>
        <dbReference type="Proteomes" id="UP000255334"/>
    </source>
</evidence>
<evidence type="ECO:0000256" key="7">
    <source>
        <dbReference type="SAM" id="SignalP"/>
    </source>
</evidence>